<evidence type="ECO:0000259" key="15">
    <source>
        <dbReference type="PROSITE" id="PS50011"/>
    </source>
</evidence>
<dbReference type="OrthoDB" id="4062651at2759"/>
<evidence type="ECO:0000256" key="14">
    <source>
        <dbReference type="SAM" id="SignalP"/>
    </source>
</evidence>
<feature type="compositionally biased region" description="Polar residues" evidence="12">
    <location>
        <begin position="596"/>
        <end position="605"/>
    </location>
</feature>
<dbReference type="EMBL" id="JACEFO010001727">
    <property type="protein sequence ID" value="KAF8716289.1"/>
    <property type="molecule type" value="Genomic_DNA"/>
</dbReference>
<reference evidence="16" key="1">
    <citation type="submission" date="2020-07" db="EMBL/GenBank/DDBJ databases">
        <title>Genome sequence and genetic diversity analysis of an under-domesticated orphan crop, white fonio (Digitaria exilis).</title>
        <authorList>
            <person name="Bennetzen J.L."/>
            <person name="Chen S."/>
            <person name="Ma X."/>
            <person name="Wang X."/>
            <person name="Yssel A.E.J."/>
            <person name="Chaluvadi S.R."/>
            <person name="Johnson M."/>
            <person name="Gangashetty P."/>
            <person name="Hamidou F."/>
            <person name="Sanogo M.D."/>
            <person name="Zwaenepoel A."/>
            <person name="Wallace J."/>
            <person name="Van De Peer Y."/>
            <person name="Van Deynze A."/>
        </authorList>
    </citation>
    <scope>NUCLEOTIDE SEQUENCE</scope>
    <source>
        <tissue evidence="16">Leaves</tissue>
    </source>
</reference>
<evidence type="ECO:0000256" key="4">
    <source>
        <dbReference type="ARBA" id="ARBA00022692"/>
    </source>
</evidence>
<evidence type="ECO:0000313" key="17">
    <source>
        <dbReference type="Proteomes" id="UP000636709"/>
    </source>
</evidence>
<dbReference type="Pfam" id="PF13947">
    <property type="entry name" value="GUB_WAK_bind"/>
    <property type="match status" value="2"/>
</dbReference>
<dbReference type="InterPro" id="IPR008271">
    <property type="entry name" value="Ser/Thr_kinase_AS"/>
</dbReference>
<keyword evidence="11" id="KW-0325">Glycoprotein</keyword>
<keyword evidence="9 13" id="KW-1133">Transmembrane helix</keyword>
<feature type="compositionally biased region" description="Polar residues" evidence="12">
    <location>
        <begin position="957"/>
        <end position="970"/>
    </location>
</feature>
<dbReference type="InterPro" id="IPR011009">
    <property type="entry name" value="Kinase-like_dom_sf"/>
</dbReference>
<evidence type="ECO:0000256" key="11">
    <source>
        <dbReference type="ARBA" id="ARBA00023180"/>
    </source>
</evidence>
<dbReference type="InterPro" id="IPR001245">
    <property type="entry name" value="Ser-Thr/Tyr_kinase_cat_dom"/>
</dbReference>
<feature type="transmembrane region" description="Helical" evidence="13">
    <location>
        <begin position="551"/>
        <end position="576"/>
    </location>
</feature>
<evidence type="ECO:0000256" key="8">
    <source>
        <dbReference type="ARBA" id="ARBA00022840"/>
    </source>
</evidence>
<keyword evidence="3" id="KW-0808">Transferase</keyword>
<protein>
    <recommendedName>
        <fullName evidence="15">Protein kinase domain-containing protein</fullName>
    </recommendedName>
</protein>
<evidence type="ECO:0000256" key="7">
    <source>
        <dbReference type="ARBA" id="ARBA00022777"/>
    </source>
</evidence>
<gene>
    <name evidence="16" type="ORF">HU200_026575</name>
</gene>
<feature type="chain" id="PRO_5032296799" description="Protein kinase domain-containing protein" evidence="14">
    <location>
        <begin position="19"/>
        <end position="970"/>
    </location>
</feature>
<dbReference type="GO" id="GO:0004674">
    <property type="term" value="F:protein serine/threonine kinase activity"/>
    <property type="evidence" value="ECO:0007669"/>
    <property type="project" value="UniProtKB-KW"/>
</dbReference>
<dbReference type="Proteomes" id="UP000636709">
    <property type="component" value="Unassembled WGS sequence"/>
</dbReference>
<name>A0A835EUG2_9POAL</name>
<evidence type="ECO:0000256" key="13">
    <source>
        <dbReference type="SAM" id="Phobius"/>
    </source>
</evidence>
<keyword evidence="10 13" id="KW-0472">Membrane</keyword>
<keyword evidence="4 13" id="KW-0812">Transmembrane</keyword>
<dbReference type="Gene3D" id="1.10.510.10">
    <property type="entry name" value="Transferase(Phosphotransferase) domain 1"/>
    <property type="match status" value="1"/>
</dbReference>
<dbReference type="Pfam" id="PF14380">
    <property type="entry name" value="WAK_assoc"/>
    <property type="match status" value="2"/>
</dbReference>
<keyword evidence="2" id="KW-0723">Serine/threonine-protein kinase</keyword>
<evidence type="ECO:0000256" key="12">
    <source>
        <dbReference type="SAM" id="MobiDB-lite"/>
    </source>
</evidence>
<feature type="region of interest" description="Disordered" evidence="12">
    <location>
        <begin position="593"/>
        <end position="613"/>
    </location>
</feature>
<feature type="signal peptide" evidence="14">
    <location>
        <begin position="1"/>
        <end position="18"/>
    </location>
</feature>
<dbReference type="GO" id="GO:0005886">
    <property type="term" value="C:plasma membrane"/>
    <property type="evidence" value="ECO:0007669"/>
    <property type="project" value="UniProtKB-ARBA"/>
</dbReference>
<dbReference type="SMART" id="SM00220">
    <property type="entry name" value="S_TKc"/>
    <property type="match status" value="1"/>
</dbReference>
<dbReference type="InterPro" id="IPR032872">
    <property type="entry name" value="WAK_assoc_C"/>
</dbReference>
<dbReference type="Pfam" id="PF07714">
    <property type="entry name" value="PK_Tyr_Ser-Thr"/>
    <property type="match status" value="1"/>
</dbReference>
<keyword evidence="7" id="KW-0418">Kinase</keyword>
<evidence type="ECO:0000256" key="9">
    <source>
        <dbReference type="ARBA" id="ARBA00022989"/>
    </source>
</evidence>
<dbReference type="GO" id="GO:0005524">
    <property type="term" value="F:ATP binding"/>
    <property type="evidence" value="ECO:0007669"/>
    <property type="project" value="UniProtKB-KW"/>
</dbReference>
<feature type="region of interest" description="Disordered" evidence="12">
    <location>
        <begin position="936"/>
        <end position="970"/>
    </location>
</feature>
<dbReference type="Gene3D" id="3.30.200.20">
    <property type="entry name" value="Phosphorylase Kinase, domain 1"/>
    <property type="match status" value="1"/>
</dbReference>
<comment type="caution">
    <text evidence="16">The sequence shown here is derived from an EMBL/GenBank/DDBJ whole genome shotgun (WGS) entry which is preliminary data.</text>
</comment>
<evidence type="ECO:0000256" key="1">
    <source>
        <dbReference type="ARBA" id="ARBA00004167"/>
    </source>
</evidence>
<dbReference type="GO" id="GO:0030247">
    <property type="term" value="F:polysaccharide binding"/>
    <property type="evidence" value="ECO:0007669"/>
    <property type="project" value="InterPro"/>
</dbReference>
<dbReference type="FunFam" id="1.10.510.10:FF:000161">
    <property type="entry name" value="Wall-associated receptor kinase-like 20"/>
    <property type="match status" value="1"/>
</dbReference>
<keyword evidence="17" id="KW-1185">Reference proteome</keyword>
<dbReference type="SUPFAM" id="SSF56112">
    <property type="entry name" value="Protein kinase-like (PK-like)"/>
    <property type="match status" value="1"/>
</dbReference>
<dbReference type="InterPro" id="IPR000719">
    <property type="entry name" value="Prot_kinase_dom"/>
</dbReference>
<comment type="subcellular location">
    <subcellularLocation>
        <location evidence="1">Membrane</location>
        <topology evidence="1">Single-pass membrane protein</topology>
    </subcellularLocation>
</comment>
<keyword evidence="8" id="KW-0067">ATP-binding</keyword>
<organism evidence="16 17">
    <name type="scientific">Digitaria exilis</name>
    <dbReference type="NCBI Taxonomy" id="1010633"/>
    <lineage>
        <taxon>Eukaryota</taxon>
        <taxon>Viridiplantae</taxon>
        <taxon>Streptophyta</taxon>
        <taxon>Embryophyta</taxon>
        <taxon>Tracheophyta</taxon>
        <taxon>Spermatophyta</taxon>
        <taxon>Magnoliopsida</taxon>
        <taxon>Liliopsida</taxon>
        <taxon>Poales</taxon>
        <taxon>Poaceae</taxon>
        <taxon>PACMAD clade</taxon>
        <taxon>Panicoideae</taxon>
        <taxon>Panicodae</taxon>
        <taxon>Paniceae</taxon>
        <taxon>Anthephorinae</taxon>
        <taxon>Digitaria</taxon>
    </lineage>
</organism>
<evidence type="ECO:0000313" key="16">
    <source>
        <dbReference type="EMBL" id="KAF8716289.1"/>
    </source>
</evidence>
<evidence type="ECO:0000256" key="10">
    <source>
        <dbReference type="ARBA" id="ARBA00023136"/>
    </source>
</evidence>
<sequence>MVAPLLLAVRLLLATAAAASLAAADGEKHYDPSACPKSVRCGDSVDVHYPFFLANASYTIEGYTAYSYCGYPGMAIACDDDGGRATLRLKDSNYTVLSIDYDNHTATVADSDVLDGVDGGDCPWVTHNVTVPAETWLNLSTTANDNLSFFSGCGVPPPQAVLPINCTGFQGGQDGASSSYVAAQNDVPPWDPWPLTCKEVIVVPVLRELLLGPDVEYLRRLNSDGYGKLLKKGFQLTWDPSAGPCYFCEKSGGQCSYNQSSEFIGCLCSDGRVRNPDCNQIRHLNLAPLLLFTLLLTSLPNCKPQSDTYFRYSNCTPTPYHCGPFQFDVGYPFSVNGMGRPDYCSFPGYRLSCTDAGKLTMTTTNSSGSGSLLQVTTIDYDNHLLAVVDQGLAGQTCEKPYRNTTIDDAMFAYTDRDQFLTAYINCSATSSSLPLVAYDIFSCLSGGRSYYRLDNGTVAPDLLGSCSSTLVLPFNSSMAASLAAGNSTLGDAIRGGFALRWKAGVGWCGDCRNSGGFCGYNSSSPGDHTCFCPHGTSIGSCSSGPKKSTKLGIAIGSSIAATVLFVLLVVMTCLYIRKRRQYKMTSSSRLLKYTASGGTPRSRGSTDMDESGSIHSLQTHHFTYKELEAATDSFSGAMEIADGGFGTVYKGHDFYVGLLRESGALITGQLRDGRVVAVKRLYNNSCRRVEQFLNEAAILSRLRHPNLVLFYGCTSSRSRELLLVYEFVPNGTVADHLHGPRASERALTWPLRLSIAVEAAAALAYLHAVDPPIVHRDVKTSNILLDAGFHVKVADFGLSRLFPADATHVSTAPQGTPGYVDPEYHRCYQLTDRSDVYSFGVVLVELVSSKPPVDVTRDRSEINLAGMAVSKIQQCRLEQLVDMGLGYGSDEATTKAMTMVAELAFRCLQQNGEMRPPIREVLDALRSIQDGGLVVEEKKDAVERPRSPNTVHAPWDSMSTTPSVSSQGAP</sequence>
<feature type="compositionally biased region" description="Basic and acidic residues" evidence="12">
    <location>
        <begin position="936"/>
        <end position="946"/>
    </location>
</feature>
<accession>A0A835EUG2</accession>
<keyword evidence="6" id="KW-0547">Nucleotide-binding</keyword>
<evidence type="ECO:0000256" key="6">
    <source>
        <dbReference type="ARBA" id="ARBA00022741"/>
    </source>
</evidence>
<dbReference type="PANTHER" id="PTHR46008">
    <property type="entry name" value="LEAF RUST 10 DISEASE-RESISTANCE LOCUS RECEPTOR-LIKE PROTEIN KINASE-LIKE 1.4"/>
    <property type="match status" value="1"/>
</dbReference>
<dbReference type="PANTHER" id="PTHR46008:SF53">
    <property type="entry name" value="OS05G0550800 PROTEIN"/>
    <property type="match status" value="1"/>
</dbReference>
<proteinExistence type="predicted"/>
<dbReference type="PROSITE" id="PS50011">
    <property type="entry name" value="PROTEIN_KINASE_DOM"/>
    <property type="match status" value="1"/>
</dbReference>
<evidence type="ECO:0000256" key="2">
    <source>
        <dbReference type="ARBA" id="ARBA00022527"/>
    </source>
</evidence>
<feature type="domain" description="Protein kinase" evidence="15">
    <location>
        <begin position="634"/>
        <end position="928"/>
    </location>
</feature>
<dbReference type="AlphaFoldDB" id="A0A835EUG2"/>
<dbReference type="InterPro" id="IPR025287">
    <property type="entry name" value="WAK_GUB"/>
</dbReference>
<keyword evidence="5 14" id="KW-0732">Signal</keyword>
<evidence type="ECO:0000256" key="3">
    <source>
        <dbReference type="ARBA" id="ARBA00022679"/>
    </source>
</evidence>
<dbReference type="PROSITE" id="PS00108">
    <property type="entry name" value="PROTEIN_KINASE_ST"/>
    <property type="match status" value="1"/>
</dbReference>
<evidence type="ECO:0000256" key="5">
    <source>
        <dbReference type="ARBA" id="ARBA00022729"/>
    </source>
</evidence>